<dbReference type="GO" id="GO:0016887">
    <property type="term" value="F:ATP hydrolysis activity"/>
    <property type="evidence" value="ECO:0007669"/>
    <property type="project" value="InterPro"/>
</dbReference>
<dbReference type="GO" id="GO:0005524">
    <property type="term" value="F:ATP binding"/>
    <property type="evidence" value="ECO:0007669"/>
    <property type="project" value="UniProtKB-KW"/>
</dbReference>
<proteinExistence type="predicted"/>
<dbReference type="Gene3D" id="3.40.50.300">
    <property type="entry name" value="P-loop containing nucleotide triphosphate hydrolases"/>
    <property type="match status" value="1"/>
</dbReference>
<evidence type="ECO:0000256" key="8">
    <source>
        <dbReference type="SAM" id="MobiDB-lite"/>
    </source>
</evidence>
<dbReference type="SMART" id="SM00382">
    <property type="entry name" value="AAA"/>
    <property type="match status" value="1"/>
</dbReference>
<evidence type="ECO:0000256" key="9">
    <source>
        <dbReference type="SAM" id="Phobius"/>
    </source>
</evidence>
<feature type="transmembrane region" description="Helical" evidence="9">
    <location>
        <begin position="273"/>
        <end position="299"/>
    </location>
</feature>
<protein>
    <submittedName>
        <fullName evidence="14">Multidrug ABC transporter ATP-binding protein</fullName>
    </submittedName>
</protein>
<evidence type="ECO:0000313" key="14">
    <source>
        <dbReference type="EMBL" id="OYR73933.1"/>
    </source>
</evidence>
<dbReference type="SUPFAM" id="SSF52540">
    <property type="entry name" value="P-loop containing nucleoside triphosphate hydrolases"/>
    <property type="match status" value="1"/>
</dbReference>
<evidence type="ECO:0000256" key="3">
    <source>
        <dbReference type="ARBA" id="ARBA00022692"/>
    </source>
</evidence>
<dbReference type="InterPro" id="IPR036640">
    <property type="entry name" value="ABC1_TM_sf"/>
</dbReference>
<feature type="transmembrane region" description="Helical" evidence="9">
    <location>
        <begin position="170"/>
        <end position="187"/>
    </location>
</feature>
<dbReference type="PROSITE" id="PS50929">
    <property type="entry name" value="ABC_TM1F"/>
    <property type="match status" value="1"/>
</dbReference>
<dbReference type="CDD" id="cd18565">
    <property type="entry name" value="ABC_6TM_exporter_like"/>
    <property type="match status" value="1"/>
</dbReference>
<gene>
    <name evidence="14" type="ORF">DJ76_09245</name>
    <name evidence="13" type="ORF">DJ78_01890</name>
    <name evidence="12" type="ORF">DJ79_11210</name>
</gene>
<feature type="domain" description="ABC transporter" evidence="10">
    <location>
        <begin position="425"/>
        <end position="678"/>
    </location>
</feature>
<feature type="region of interest" description="Disordered" evidence="8">
    <location>
        <begin position="367"/>
        <end position="390"/>
    </location>
</feature>
<dbReference type="SUPFAM" id="SSF90123">
    <property type="entry name" value="ABC transporter transmembrane region"/>
    <property type="match status" value="1"/>
</dbReference>
<dbReference type="Pfam" id="PF00005">
    <property type="entry name" value="ABC_tran"/>
    <property type="match status" value="1"/>
</dbReference>
<organism evidence="14 17">
    <name type="scientific">Halorubrum ezzemoulense</name>
    <name type="common">Halorubrum chaoviator</name>
    <dbReference type="NCBI Taxonomy" id="337243"/>
    <lineage>
        <taxon>Archaea</taxon>
        <taxon>Methanobacteriati</taxon>
        <taxon>Methanobacteriota</taxon>
        <taxon>Stenosarchaea group</taxon>
        <taxon>Halobacteria</taxon>
        <taxon>Halobacteriales</taxon>
        <taxon>Haloferacaceae</taxon>
        <taxon>Halorubrum</taxon>
    </lineage>
</organism>
<evidence type="ECO:0000313" key="12">
    <source>
        <dbReference type="EMBL" id="OYR66736.1"/>
    </source>
</evidence>
<evidence type="ECO:0000256" key="1">
    <source>
        <dbReference type="ARBA" id="ARBA00004141"/>
    </source>
</evidence>
<accession>A0A256JZ81</accession>
<dbReference type="InterPro" id="IPR003593">
    <property type="entry name" value="AAA+_ATPase"/>
</dbReference>
<name>A0A256JZ81_HALEZ</name>
<dbReference type="InterPro" id="IPR039421">
    <property type="entry name" value="Type_1_exporter"/>
</dbReference>
<feature type="transmembrane region" description="Helical" evidence="9">
    <location>
        <begin position="32"/>
        <end position="60"/>
    </location>
</feature>
<evidence type="ECO:0000256" key="4">
    <source>
        <dbReference type="ARBA" id="ARBA00022741"/>
    </source>
</evidence>
<feature type="transmembrane region" description="Helical" evidence="9">
    <location>
        <begin position="193"/>
        <end position="213"/>
    </location>
</feature>
<keyword evidence="6 9" id="KW-1133">Transmembrane helix</keyword>
<dbReference type="Gene3D" id="1.20.1560.10">
    <property type="entry name" value="ABC transporter type 1, transmembrane domain"/>
    <property type="match status" value="1"/>
</dbReference>
<comment type="subcellular location">
    <subcellularLocation>
        <location evidence="1">Membrane</location>
        <topology evidence="1">Multi-pass membrane protein</topology>
    </subcellularLocation>
</comment>
<dbReference type="Pfam" id="PF00664">
    <property type="entry name" value="ABC_membrane"/>
    <property type="match status" value="1"/>
</dbReference>
<keyword evidence="7 9" id="KW-0472">Membrane</keyword>
<evidence type="ECO:0000313" key="13">
    <source>
        <dbReference type="EMBL" id="OYR72810.1"/>
    </source>
</evidence>
<dbReference type="Proteomes" id="UP000216925">
    <property type="component" value="Unassembled WGS sequence"/>
</dbReference>
<dbReference type="PANTHER" id="PTHR24221:SF654">
    <property type="entry name" value="ATP-BINDING CASSETTE SUB-FAMILY B MEMBER 6"/>
    <property type="match status" value="1"/>
</dbReference>
<comment type="caution">
    <text evidence="14">The sequence shown here is derived from an EMBL/GenBank/DDBJ whole genome shotgun (WGS) entry which is preliminary data.</text>
</comment>
<keyword evidence="2" id="KW-0813">Transport</keyword>
<dbReference type="GO" id="GO:0140359">
    <property type="term" value="F:ABC-type transporter activity"/>
    <property type="evidence" value="ECO:0007669"/>
    <property type="project" value="InterPro"/>
</dbReference>
<dbReference type="EMBL" id="NHPD01000037">
    <property type="protein sequence ID" value="OYR73933.1"/>
    <property type="molecule type" value="Genomic_DNA"/>
</dbReference>
<evidence type="ECO:0000259" key="10">
    <source>
        <dbReference type="PROSITE" id="PS50893"/>
    </source>
</evidence>
<evidence type="ECO:0000256" key="2">
    <source>
        <dbReference type="ARBA" id="ARBA00022448"/>
    </source>
</evidence>
<dbReference type="EMBL" id="NHPB01000009">
    <property type="protein sequence ID" value="OYR72810.1"/>
    <property type="molecule type" value="Genomic_DNA"/>
</dbReference>
<sequence length="718" mass="77814">MAADERNAFEVYRDRVDRPLGRLFREYGASEAHWLVIGMVANVVARVAGLIPPVVLGVAIDAVFTGSGPYTLPIVPDAWLPTAEAAQFRLSVILIFGSFIVTGVFTYVYGIAANNFAHRVMHAVRTDSFDQMQRLDMTFFDDKQTGEVMSVLNNDASNLEVFLDNALQNSARLGVMVVGIATVLVYYNYELAVITLAAIPLMFLFTLWFMRAVEPRYVAQRSVVGDLNTALENALSGVELVKTSNTEAHESERVEDASFSYFRRTMSILRLNYVYRPGMELLAGLAFAATFAVGGFWLANGPPGPFSTKLTVGTFVTFVLLTQQFVAPLAEVSNIIDQYENAKASCERVFGLRDIPVRIEDDDDAIELGGQTRSDGGSKRGRGVDGTVDDATEDAVDDATGDAADAATGDAADAAADHGGVAGAVEYDEVSFAYPGNALVDPEDADEEVLSGVSFSADPGDTVALVGPTGAGKSTLLKLLLRLYDVTDGAIRVDGHDVRDVTVESLRSSVGYVAQDTTLFDGTIAENIRYGRFTRIDEADAEESEVRERVVEAAKAAEAHEFIASLPNGYETRIGERGVKLSGGQRQRLAIARVVLQDPAILILDEATSAVDTETEMLIQRSLDRLAADRTTFVIAHRLSTVTDADTALVLEDGEVVERGSHDELLAADGLYAKLWGVQAGEIDELPEEFVERARERHVDRAVERATESEVDAESLDD</sequence>
<feature type="domain" description="ABC transmembrane type-1" evidence="11">
    <location>
        <begin position="36"/>
        <end position="341"/>
    </location>
</feature>
<reference evidence="14" key="2">
    <citation type="submission" date="2017-05" db="EMBL/GenBank/DDBJ databases">
        <authorList>
            <person name="Song R."/>
            <person name="Chenine A.L."/>
            <person name="Ruprecht R.M."/>
        </authorList>
    </citation>
    <scope>NUCLEOTIDE SEQUENCE</scope>
    <source>
        <strain evidence="14">Ec15</strain>
        <strain evidence="13">G37</strain>
        <strain evidence="12">Ga2p</strain>
    </source>
</reference>
<dbReference type="InterPro" id="IPR003439">
    <property type="entry name" value="ABC_transporter-like_ATP-bd"/>
</dbReference>
<feature type="transmembrane region" description="Helical" evidence="9">
    <location>
        <begin position="90"/>
        <end position="112"/>
    </location>
</feature>
<keyword evidence="5 14" id="KW-0067">ATP-binding</keyword>
<evidence type="ECO:0000313" key="17">
    <source>
        <dbReference type="Proteomes" id="UP000216925"/>
    </source>
</evidence>
<reference evidence="15 16" key="1">
    <citation type="journal article" date="2014" name="Front. Microbiol.">
        <title>Population and genomic analysis of the genus Halorubrum.</title>
        <authorList>
            <person name="Fullmer M.S."/>
            <person name="Soucy S.M."/>
            <person name="Swithers K.S."/>
            <person name="Makkay A.M."/>
            <person name="Wheeler R."/>
            <person name="Ventosa A."/>
            <person name="Gogarten J.P."/>
            <person name="Papke R.T."/>
        </authorList>
    </citation>
    <scope>NUCLEOTIDE SEQUENCE [LARGE SCALE GENOMIC DNA]</scope>
    <source>
        <strain evidence="14 17">Ec15</strain>
        <strain evidence="13 16">G37</strain>
        <strain evidence="12 15">Ga2p</strain>
    </source>
</reference>
<dbReference type="PANTHER" id="PTHR24221">
    <property type="entry name" value="ATP-BINDING CASSETTE SUB-FAMILY B"/>
    <property type="match status" value="1"/>
</dbReference>
<dbReference type="InterPro" id="IPR027417">
    <property type="entry name" value="P-loop_NTPase"/>
</dbReference>
<dbReference type="PROSITE" id="PS50893">
    <property type="entry name" value="ABC_TRANSPORTER_2"/>
    <property type="match status" value="1"/>
</dbReference>
<keyword evidence="4" id="KW-0547">Nucleotide-binding</keyword>
<dbReference type="EMBL" id="NHPA01000050">
    <property type="protein sequence ID" value="OYR66736.1"/>
    <property type="molecule type" value="Genomic_DNA"/>
</dbReference>
<evidence type="ECO:0000259" key="11">
    <source>
        <dbReference type="PROSITE" id="PS50929"/>
    </source>
</evidence>
<evidence type="ECO:0000313" key="16">
    <source>
        <dbReference type="Proteomes" id="UP000216758"/>
    </source>
</evidence>
<dbReference type="InterPro" id="IPR017871">
    <property type="entry name" value="ABC_transporter-like_CS"/>
</dbReference>
<dbReference type="Proteomes" id="UP000216758">
    <property type="component" value="Unassembled WGS sequence"/>
</dbReference>
<dbReference type="GO" id="GO:0016020">
    <property type="term" value="C:membrane"/>
    <property type="evidence" value="ECO:0007669"/>
    <property type="project" value="UniProtKB-SubCell"/>
</dbReference>
<dbReference type="PROSITE" id="PS00211">
    <property type="entry name" value="ABC_TRANSPORTER_1"/>
    <property type="match status" value="1"/>
</dbReference>
<dbReference type="Proteomes" id="UP000215607">
    <property type="component" value="Unassembled WGS sequence"/>
</dbReference>
<dbReference type="FunFam" id="3.40.50.300:FF:000287">
    <property type="entry name" value="Multidrug ABC transporter ATP-binding protein"/>
    <property type="match status" value="1"/>
</dbReference>
<evidence type="ECO:0000256" key="7">
    <source>
        <dbReference type="ARBA" id="ARBA00023136"/>
    </source>
</evidence>
<dbReference type="AlphaFoldDB" id="A0A256JZ81"/>
<evidence type="ECO:0000256" key="5">
    <source>
        <dbReference type="ARBA" id="ARBA00022840"/>
    </source>
</evidence>
<evidence type="ECO:0000256" key="6">
    <source>
        <dbReference type="ARBA" id="ARBA00022989"/>
    </source>
</evidence>
<dbReference type="RefSeq" id="WP_094495083.1">
    <property type="nucleotide sequence ID" value="NZ_NHPA01000050.1"/>
</dbReference>
<dbReference type="OrthoDB" id="121502at2157"/>
<evidence type="ECO:0000313" key="15">
    <source>
        <dbReference type="Proteomes" id="UP000215607"/>
    </source>
</evidence>
<keyword evidence="3 9" id="KW-0812">Transmembrane</keyword>
<dbReference type="InterPro" id="IPR011527">
    <property type="entry name" value="ABC1_TM_dom"/>
</dbReference>